<dbReference type="GO" id="GO:0016757">
    <property type="term" value="F:glycosyltransferase activity"/>
    <property type="evidence" value="ECO:0007669"/>
    <property type="project" value="UniProtKB-KW"/>
</dbReference>
<dbReference type="AlphaFoldDB" id="N2A6T5"/>
<dbReference type="eggNOG" id="COG0463">
    <property type="taxonomic scope" value="Bacteria"/>
</dbReference>
<sequence>MRQEEAADLGSVQMKDRPLVSVVIPVYRTPEFFLKSCIESVLAQKIGNFEVILVDDGSPDMCGSICDSYAAADERIQVIHQKNAGVSRARNAGLDKARGKYLTFLDADDLLAEHAWEKAIAAIEREQADVVIFGWNDFSENGKTPHRITQETLLLKTEEVITQIASDNFLCGGGYPWNKLWDADKIRAVYGRMIPFQEQIFTYEDKLWTIEVMQKLSRVVLLPDILYEYRFLPESITQSAEIWKRRQFNAYDAYDLILDRLRLYSKQAYRGAVRFYFAFCYTDLKNMYLYWRDDHSRFHNTWRRLGKLSRRIRPGDLRHGKYYLAWLFFLLFGWL</sequence>
<evidence type="ECO:0000256" key="1">
    <source>
        <dbReference type="ARBA" id="ARBA00022676"/>
    </source>
</evidence>
<dbReference type="HOGENOM" id="CLU_025996_25_1_9"/>
<proteinExistence type="predicted"/>
<dbReference type="SUPFAM" id="SSF53448">
    <property type="entry name" value="Nucleotide-diphospho-sugar transferases"/>
    <property type="match status" value="1"/>
</dbReference>
<dbReference type="Gene3D" id="3.90.550.10">
    <property type="entry name" value="Spore Coat Polysaccharide Biosynthesis Protein SpsA, Chain A"/>
    <property type="match status" value="1"/>
</dbReference>
<dbReference type="EMBL" id="AQFT01000091">
    <property type="protein sequence ID" value="EMZ25052.1"/>
    <property type="molecule type" value="Genomic_DNA"/>
</dbReference>
<dbReference type="Proteomes" id="UP000012589">
    <property type="component" value="Unassembled WGS sequence"/>
</dbReference>
<keyword evidence="2" id="KW-0808">Transferase</keyword>
<reference evidence="4 5" key="1">
    <citation type="journal article" date="2014" name="Genome Announc.">
        <title>Draft genome sequences of the altered schaedler flora, a defined bacterial community from gnotobiotic mice.</title>
        <authorList>
            <person name="Wannemuehler M.J."/>
            <person name="Overstreet A.M."/>
            <person name="Ward D.V."/>
            <person name="Phillips G.J."/>
        </authorList>
    </citation>
    <scope>NUCLEOTIDE SEQUENCE [LARGE SCALE GENOMIC DNA]</scope>
    <source>
        <strain evidence="4 5">ASF492</strain>
    </source>
</reference>
<dbReference type="InterPro" id="IPR029044">
    <property type="entry name" value="Nucleotide-diphossugar_trans"/>
</dbReference>
<gene>
    <name evidence="4" type="ORF">C823_02942</name>
</gene>
<evidence type="ECO:0000313" key="4">
    <source>
        <dbReference type="EMBL" id="EMZ25052.1"/>
    </source>
</evidence>
<feature type="domain" description="Glycosyltransferase 2-like" evidence="3">
    <location>
        <begin position="21"/>
        <end position="151"/>
    </location>
</feature>
<organism evidence="4 5">
    <name type="scientific">Eubacterium plexicaudatum ASF492</name>
    <dbReference type="NCBI Taxonomy" id="1235802"/>
    <lineage>
        <taxon>Bacteria</taxon>
        <taxon>Bacillati</taxon>
        <taxon>Bacillota</taxon>
        <taxon>Clostridia</taxon>
        <taxon>Eubacteriales</taxon>
        <taxon>Eubacteriaceae</taxon>
        <taxon>Eubacterium</taxon>
    </lineage>
</organism>
<accession>N2A6T5</accession>
<evidence type="ECO:0000256" key="2">
    <source>
        <dbReference type="ARBA" id="ARBA00022679"/>
    </source>
</evidence>
<dbReference type="PANTHER" id="PTHR22916">
    <property type="entry name" value="GLYCOSYLTRANSFERASE"/>
    <property type="match status" value="1"/>
</dbReference>
<keyword evidence="5" id="KW-1185">Reference proteome</keyword>
<keyword evidence="1" id="KW-0328">Glycosyltransferase</keyword>
<comment type="caution">
    <text evidence="4">The sequence shown here is derived from an EMBL/GenBank/DDBJ whole genome shotgun (WGS) entry which is preliminary data.</text>
</comment>
<dbReference type="PATRIC" id="fig|1235802.3.peg.3108"/>
<evidence type="ECO:0000313" key="5">
    <source>
        <dbReference type="Proteomes" id="UP000012589"/>
    </source>
</evidence>
<dbReference type="PANTHER" id="PTHR22916:SF51">
    <property type="entry name" value="GLYCOSYLTRANSFERASE EPSH-RELATED"/>
    <property type="match status" value="1"/>
</dbReference>
<dbReference type="InterPro" id="IPR001173">
    <property type="entry name" value="Glyco_trans_2-like"/>
</dbReference>
<dbReference type="STRING" id="1235802.C823_02942"/>
<name>N2A6T5_9FIRM</name>
<evidence type="ECO:0000259" key="3">
    <source>
        <dbReference type="Pfam" id="PF00535"/>
    </source>
</evidence>
<protein>
    <recommendedName>
        <fullName evidence="3">Glycosyltransferase 2-like domain-containing protein</fullName>
    </recommendedName>
</protein>
<dbReference type="Pfam" id="PF00535">
    <property type="entry name" value="Glycos_transf_2"/>
    <property type="match status" value="1"/>
</dbReference>